<evidence type="ECO:0000313" key="8">
    <source>
        <dbReference type="Proteomes" id="UP000694044"/>
    </source>
</evidence>
<dbReference type="GO" id="GO:0031390">
    <property type="term" value="C:Ctf18 RFC-like complex"/>
    <property type="evidence" value="ECO:0007669"/>
    <property type="project" value="InterPro"/>
</dbReference>
<protein>
    <recommendedName>
        <fullName evidence="9">Chromosome transmission fidelity protein 8</fullName>
    </recommendedName>
</protein>
<keyword evidence="3" id="KW-0238">DNA-binding</keyword>
<evidence type="ECO:0000313" key="7">
    <source>
        <dbReference type="EMBL" id="KAG7381875.1"/>
    </source>
</evidence>
<dbReference type="InterPro" id="IPR018607">
    <property type="entry name" value="Ctf8"/>
</dbReference>
<keyword evidence="5" id="KW-0131">Cell cycle</keyword>
<comment type="subcellular location">
    <subcellularLocation>
        <location evidence="1">Nucleus</location>
    </subcellularLocation>
</comment>
<sequence length="122" mass="12861">MLMPVVVDAAAKEWSMLEFQGDVLPGDGAETPDLRGLDVGTLRYGDGGEITLRIGNHVLAGKVTKLPTPFAILQKEGGEVDAIMAEDEGEEAATAAGPTRYEVVGIARTRVLFASRPKPVLG</sequence>
<evidence type="ECO:0000256" key="1">
    <source>
        <dbReference type="ARBA" id="ARBA00004123"/>
    </source>
</evidence>
<comment type="caution">
    <text evidence="7">The sequence shown here is derived from an EMBL/GenBank/DDBJ whole genome shotgun (WGS) entry which is preliminary data.</text>
</comment>
<dbReference type="GO" id="GO:0006260">
    <property type="term" value="P:DNA replication"/>
    <property type="evidence" value="ECO:0007669"/>
    <property type="project" value="UniProtKB-KW"/>
</dbReference>
<dbReference type="EMBL" id="JAGDFM010000228">
    <property type="protein sequence ID" value="KAG7381875.1"/>
    <property type="molecule type" value="Genomic_DNA"/>
</dbReference>
<comment type="similarity">
    <text evidence="6">Belongs to the CTF8 family.</text>
</comment>
<evidence type="ECO:0000256" key="3">
    <source>
        <dbReference type="ARBA" id="ARBA00023125"/>
    </source>
</evidence>
<dbReference type="PANTHER" id="PTHR28605:SF1">
    <property type="entry name" value="CHROMOSOME TRANSMISSION FIDELITY FACTOR 8"/>
    <property type="match status" value="1"/>
</dbReference>
<dbReference type="PANTHER" id="PTHR28605">
    <property type="entry name" value="CTF8, CHROMOSOME TRANSMISSION FIDELITY FACTOR 8 HOMOLOG (S. CEREVISIAE)"/>
    <property type="match status" value="1"/>
</dbReference>
<organism evidence="7 8">
    <name type="scientific">Phytophthora pseudosyringae</name>
    <dbReference type="NCBI Taxonomy" id="221518"/>
    <lineage>
        <taxon>Eukaryota</taxon>
        <taxon>Sar</taxon>
        <taxon>Stramenopiles</taxon>
        <taxon>Oomycota</taxon>
        <taxon>Peronosporomycetes</taxon>
        <taxon>Peronosporales</taxon>
        <taxon>Peronosporaceae</taxon>
        <taxon>Phytophthora</taxon>
    </lineage>
</organism>
<dbReference type="GO" id="GO:0003677">
    <property type="term" value="F:DNA binding"/>
    <property type="evidence" value="ECO:0007669"/>
    <property type="project" value="UniProtKB-KW"/>
</dbReference>
<dbReference type="GO" id="GO:0007064">
    <property type="term" value="P:mitotic sister chromatid cohesion"/>
    <property type="evidence" value="ECO:0007669"/>
    <property type="project" value="InterPro"/>
</dbReference>
<keyword evidence="4" id="KW-0539">Nucleus</keyword>
<dbReference type="Pfam" id="PF09696">
    <property type="entry name" value="Ctf8"/>
    <property type="match status" value="1"/>
</dbReference>
<proteinExistence type="inferred from homology"/>
<evidence type="ECO:0000256" key="4">
    <source>
        <dbReference type="ARBA" id="ARBA00023242"/>
    </source>
</evidence>
<gene>
    <name evidence="7" type="ORF">PHYPSEUDO_005491</name>
</gene>
<dbReference type="AlphaFoldDB" id="A0A8T1VKQ4"/>
<dbReference type="Proteomes" id="UP000694044">
    <property type="component" value="Unassembled WGS sequence"/>
</dbReference>
<evidence type="ECO:0000256" key="6">
    <source>
        <dbReference type="ARBA" id="ARBA00038447"/>
    </source>
</evidence>
<evidence type="ECO:0000256" key="2">
    <source>
        <dbReference type="ARBA" id="ARBA00022705"/>
    </source>
</evidence>
<keyword evidence="8" id="KW-1185">Reference proteome</keyword>
<evidence type="ECO:0008006" key="9">
    <source>
        <dbReference type="Google" id="ProtNLM"/>
    </source>
</evidence>
<dbReference type="OrthoDB" id="121932at2759"/>
<accession>A0A8T1VKQ4</accession>
<evidence type="ECO:0000256" key="5">
    <source>
        <dbReference type="ARBA" id="ARBA00023306"/>
    </source>
</evidence>
<keyword evidence="2" id="KW-0235">DNA replication</keyword>
<reference evidence="7" key="1">
    <citation type="submission" date="2021-02" db="EMBL/GenBank/DDBJ databases">
        <authorList>
            <person name="Palmer J.M."/>
        </authorList>
    </citation>
    <scope>NUCLEOTIDE SEQUENCE</scope>
    <source>
        <strain evidence="7">SCRP734</strain>
    </source>
</reference>
<name>A0A8T1VKQ4_9STRA</name>